<keyword evidence="2" id="KW-1185">Reference proteome</keyword>
<sequence length="371" mass="41662">MDAIHSPPTFSPEYQAIVESWGKAFGFKFTSQDSALIRKNPAQSSDEKYSRRFLTQVSNVLSSFYPKTHELTKALLTKQPSLPFISIPMGDVRTAASTLNRDEALSPKYYCVSQLSADMIQLFDQTQPNVMVASQFNALESPGSSVSPLPYWPSDHTQGPRASLQSLSGADLRCAAQELGTLPDAILPVLSSLSVDGRPILEVYPSLYRNGYLCLTNVRDLNHLQLLKDHIESHITDLRLQMQWVKCEATDTFQLQAFCAAPSFQGMVVDWNQRTEKISLLRSICRILVVEQYRAVATIAALNKRPFHLTSVGQGVFNNPPTVMVDCFKAIDEVLQGTDTKVYFHCWTRQSALQWTQVLDRFGRKFEAKID</sequence>
<protein>
    <submittedName>
        <fullName evidence="1">RasGEF domain protein</fullName>
    </submittedName>
</protein>
<proteinExistence type="predicted"/>
<evidence type="ECO:0000313" key="1">
    <source>
        <dbReference type="EMBL" id="KAK2961502.1"/>
    </source>
</evidence>
<dbReference type="PANTHER" id="PTHR35609">
    <property type="entry name" value="MACRO DOMAIN-CONTAINING PROTEIN"/>
    <property type="match status" value="1"/>
</dbReference>
<organism evidence="1 2">
    <name type="scientific">Blattamonas nauphoetae</name>
    <dbReference type="NCBI Taxonomy" id="2049346"/>
    <lineage>
        <taxon>Eukaryota</taxon>
        <taxon>Metamonada</taxon>
        <taxon>Preaxostyla</taxon>
        <taxon>Oxymonadida</taxon>
        <taxon>Blattamonas</taxon>
    </lineage>
</organism>
<accession>A0ABQ9YCK9</accession>
<comment type="caution">
    <text evidence="1">The sequence shown here is derived from an EMBL/GenBank/DDBJ whole genome shotgun (WGS) entry which is preliminary data.</text>
</comment>
<evidence type="ECO:0000313" key="2">
    <source>
        <dbReference type="Proteomes" id="UP001281761"/>
    </source>
</evidence>
<name>A0ABQ9YCK9_9EUKA</name>
<dbReference type="EMBL" id="JARBJD010000016">
    <property type="protein sequence ID" value="KAK2961502.1"/>
    <property type="molecule type" value="Genomic_DNA"/>
</dbReference>
<dbReference type="PANTHER" id="PTHR35609:SF1">
    <property type="entry name" value="MACRO DOMAIN-CONTAINING PROTEIN"/>
    <property type="match status" value="1"/>
</dbReference>
<dbReference type="Proteomes" id="UP001281761">
    <property type="component" value="Unassembled WGS sequence"/>
</dbReference>
<reference evidence="1 2" key="1">
    <citation type="journal article" date="2022" name="bioRxiv">
        <title>Genomics of Preaxostyla Flagellates Illuminates Evolutionary Transitions and the Path Towards Mitochondrial Loss.</title>
        <authorList>
            <person name="Novak L.V.F."/>
            <person name="Treitli S.C."/>
            <person name="Pyrih J."/>
            <person name="Halakuc P."/>
            <person name="Pipaliya S.V."/>
            <person name="Vacek V."/>
            <person name="Brzon O."/>
            <person name="Soukal P."/>
            <person name="Eme L."/>
            <person name="Dacks J.B."/>
            <person name="Karnkowska A."/>
            <person name="Elias M."/>
            <person name="Hampl V."/>
        </authorList>
    </citation>
    <scope>NUCLEOTIDE SEQUENCE [LARGE SCALE GENOMIC DNA]</scope>
    <source>
        <strain evidence="1">NAU3</strain>
        <tissue evidence="1">Gut</tissue>
    </source>
</reference>
<gene>
    <name evidence="1" type="ORF">BLNAU_3624</name>
</gene>